<proteinExistence type="predicted"/>
<feature type="region of interest" description="Disordered" evidence="1">
    <location>
        <begin position="544"/>
        <end position="595"/>
    </location>
</feature>
<feature type="compositionally biased region" description="Polar residues" evidence="1">
    <location>
        <begin position="555"/>
        <end position="571"/>
    </location>
</feature>
<evidence type="ECO:0000256" key="1">
    <source>
        <dbReference type="SAM" id="MobiDB-lite"/>
    </source>
</evidence>
<evidence type="ECO:0000313" key="2">
    <source>
        <dbReference type="EMBL" id="KAK6483955.1"/>
    </source>
</evidence>
<organism evidence="2 3">
    <name type="scientific">Huso huso</name>
    <name type="common">Beluga</name>
    <name type="synonym">Acipenser huso</name>
    <dbReference type="NCBI Taxonomy" id="61971"/>
    <lineage>
        <taxon>Eukaryota</taxon>
        <taxon>Metazoa</taxon>
        <taxon>Chordata</taxon>
        <taxon>Craniata</taxon>
        <taxon>Vertebrata</taxon>
        <taxon>Euteleostomi</taxon>
        <taxon>Actinopterygii</taxon>
        <taxon>Chondrostei</taxon>
        <taxon>Acipenseriformes</taxon>
        <taxon>Acipenseridae</taxon>
        <taxon>Huso</taxon>
    </lineage>
</organism>
<dbReference type="PANTHER" id="PTHR47228:SF1">
    <property type="entry name" value="SPERMATOGENESIS-ASSOCIATED PROTEIN 16"/>
    <property type="match status" value="1"/>
</dbReference>
<dbReference type="InterPro" id="IPR011990">
    <property type="entry name" value="TPR-like_helical_dom_sf"/>
</dbReference>
<sequence>MGSSSERGPDCNKKSSTPSMDTRPKTSKGSAVKNEAAIDHVKCPAEGNKVLQEEHNNLNKRKKWSRCAKPKKRKWGERKQECEDGSLVKKEAKNVSSDQPVLPRIPLRSLVDVEMKLVYGDEQNIALQFMKSQASSDSQLVCQTTEIDSQSGSNLSLLPQIDKWLQVAVQDASSYYKQKKYVIAASRFTRALELCSKGPVLETPFEADYEDVSKVAGFIESKLVICYLRMKRPDLALNHSHRSIHLNPVDYQHHLRQATVFRLLARYSEAARSAMIADYMYWLSGGSEQHISKLIKLYWQAMLEEAITKANAFSVMYTPCTVKPTADSIEKPKSIFRKQHPTYTAYVFTDPAVVHCLPQTTNWGLPVSQQYMITLGFKKQEDGSFLEKLLTRKCPTFTGSKAPFCPLTTEETERSIETLGKRILPVLDFIKCTKLAGGFCAGSGIMEKLLYAGYLCRLQRVKEQSQVINQALAELAVIPYLQDISQKEAELLHALMADTMDTLEGSRTDKERVWNKMQTVGLIEDLIYQSEDVFLRNKELRTARKQRAKVKRTQSVKTQPSLENAQHSQDVSKMAAGTLIHPPPDSRDNKGLSSN</sequence>
<gene>
    <name evidence="2" type="ORF">HHUSO_G13587</name>
</gene>
<protein>
    <submittedName>
        <fullName evidence="2">Spermatogenesis-associated protein 16-like</fullName>
    </submittedName>
</protein>
<feature type="region of interest" description="Disordered" evidence="1">
    <location>
        <begin position="1"/>
        <end position="80"/>
    </location>
</feature>
<dbReference type="EMBL" id="JAHFZB010000011">
    <property type="protein sequence ID" value="KAK6483955.1"/>
    <property type="molecule type" value="Genomic_DNA"/>
</dbReference>
<feature type="compositionally biased region" description="Basic residues" evidence="1">
    <location>
        <begin position="544"/>
        <end position="554"/>
    </location>
</feature>
<dbReference type="SUPFAM" id="SSF48452">
    <property type="entry name" value="TPR-like"/>
    <property type="match status" value="1"/>
</dbReference>
<feature type="compositionally biased region" description="Basic and acidic residues" evidence="1">
    <location>
        <begin position="584"/>
        <end position="595"/>
    </location>
</feature>
<feature type="compositionally biased region" description="Basic residues" evidence="1">
    <location>
        <begin position="58"/>
        <end position="76"/>
    </location>
</feature>
<dbReference type="Proteomes" id="UP001369086">
    <property type="component" value="Unassembled WGS sequence"/>
</dbReference>
<keyword evidence="3" id="KW-1185">Reference proteome</keyword>
<reference evidence="2 3" key="1">
    <citation type="submission" date="2021-05" db="EMBL/GenBank/DDBJ databases">
        <authorList>
            <person name="Zahm M."/>
            <person name="Klopp C."/>
            <person name="Cabau C."/>
            <person name="Kuhl H."/>
            <person name="Suciu R."/>
            <person name="Ciorpac M."/>
            <person name="Holostenco D."/>
            <person name="Gessner J."/>
            <person name="Wuertz S."/>
            <person name="Hohne C."/>
            <person name="Stock M."/>
            <person name="Gislard M."/>
            <person name="Lluch J."/>
            <person name="Milhes M."/>
            <person name="Lampietro C."/>
            <person name="Lopez Roques C."/>
            <person name="Donnadieu C."/>
            <person name="Du K."/>
            <person name="Schartl M."/>
            <person name="Guiguen Y."/>
        </authorList>
    </citation>
    <scope>NUCLEOTIDE SEQUENCE [LARGE SCALE GENOMIC DNA]</scope>
    <source>
        <strain evidence="2">Hh-F2</strain>
        <tissue evidence="2">Blood</tissue>
    </source>
</reference>
<dbReference type="Gene3D" id="1.25.40.10">
    <property type="entry name" value="Tetratricopeptide repeat domain"/>
    <property type="match status" value="1"/>
</dbReference>
<dbReference type="Pfam" id="PF15015">
    <property type="entry name" value="NYD-SP12_N"/>
    <property type="match status" value="1"/>
</dbReference>
<evidence type="ECO:0000313" key="3">
    <source>
        <dbReference type="Proteomes" id="UP001369086"/>
    </source>
</evidence>
<accession>A0ABR0ZHI7</accession>
<comment type="caution">
    <text evidence="2">The sequence shown here is derived from an EMBL/GenBank/DDBJ whole genome shotgun (WGS) entry which is preliminary data.</text>
</comment>
<dbReference type="PANTHER" id="PTHR47228">
    <property type="entry name" value="SPERMATOGENESIS-ASSOCIATED PROTEIN 16"/>
    <property type="match status" value="1"/>
</dbReference>
<dbReference type="InterPro" id="IPR029161">
    <property type="entry name" value="SPATA16"/>
</dbReference>
<name>A0ABR0ZHI7_HUSHU</name>